<dbReference type="InterPro" id="IPR016181">
    <property type="entry name" value="Acyl_CoA_acyltransferase"/>
</dbReference>
<evidence type="ECO:0000259" key="1">
    <source>
        <dbReference type="PROSITE" id="PS51186"/>
    </source>
</evidence>
<dbReference type="SUPFAM" id="SSF56059">
    <property type="entry name" value="Glutathione synthetase ATP-binding domain-like"/>
    <property type="match status" value="1"/>
</dbReference>
<dbReference type="SUPFAM" id="SSF51735">
    <property type="entry name" value="NAD(P)-binding Rossmann-fold domains"/>
    <property type="match status" value="1"/>
</dbReference>
<dbReference type="InterPro" id="IPR013815">
    <property type="entry name" value="ATP_grasp_subdomain_1"/>
</dbReference>
<dbReference type="InterPro" id="IPR043938">
    <property type="entry name" value="Ligase_CoA_dom"/>
</dbReference>
<evidence type="ECO:0000313" key="3">
    <source>
        <dbReference type="Proteomes" id="UP000001918"/>
    </source>
</evidence>
<proteinExistence type="predicted"/>
<dbReference type="InterPro" id="IPR036291">
    <property type="entry name" value="NAD(P)-bd_dom_sf"/>
</dbReference>
<dbReference type="Gene3D" id="3.30.1490.20">
    <property type="entry name" value="ATP-grasp fold, A domain"/>
    <property type="match status" value="1"/>
</dbReference>
<dbReference type="OrthoDB" id="190266at2"/>
<dbReference type="RefSeq" id="WP_012850886.1">
    <property type="nucleotide sequence ID" value="NC_013510.1"/>
</dbReference>
<dbReference type="Pfam" id="PF13607">
    <property type="entry name" value="Succ_CoA_lig"/>
    <property type="match status" value="1"/>
</dbReference>
<dbReference type="Pfam" id="PF13380">
    <property type="entry name" value="CoA_binding_2"/>
    <property type="match status" value="1"/>
</dbReference>
<dbReference type="EMBL" id="CP001738">
    <property type="protein sequence ID" value="ACY96102.1"/>
    <property type="molecule type" value="Genomic_DNA"/>
</dbReference>
<dbReference type="Gene3D" id="3.40.630.30">
    <property type="match status" value="1"/>
</dbReference>
<dbReference type="PANTHER" id="PTHR42793">
    <property type="entry name" value="COA BINDING DOMAIN CONTAINING PROTEIN"/>
    <property type="match status" value="1"/>
</dbReference>
<evidence type="ECO:0000313" key="2">
    <source>
        <dbReference type="EMBL" id="ACY96102.1"/>
    </source>
</evidence>
<organism evidence="2 3">
    <name type="scientific">Thermomonospora curvata (strain ATCC 19995 / DSM 43183 / JCM 3096 / KCTC 9072 / NBRC 15933 / NCIMB 10081 / Henssen B9)</name>
    <dbReference type="NCBI Taxonomy" id="471852"/>
    <lineage>
        <taxon>Bacteria</taxon>
        <taxon>Bacillati</taxon>
        <taxon>Actinomycetota</taxon>
        <taxon>Actinomycetes</taxon>
        <taxon>Streptosporangiales</taxon>
        <taxon>Thermomonosporaceae</taxon>
        <taxon>Thermomonospora</taxon>
    </lineage>
</organism>
<dbReference type="Pfam" id="PF00583">
    <property type="entry name" value="Acetyltransf_1"/>
    <property type="match status" value="1"/>
</dbReference>
<dbReference type="InterPro" id="IPR032875">
    <property type="entry name" value="Succ_CoA_lig_flav_dom"/>
</dbReference>
<dbReference type="Gene3D" id="3.40.50.720">
    <property type="entry name" value="NAD(P)-binding Rossmann-like Domain"/>
    <property type="match status" value="1"/>
</dbReference>
<dbReference type="SUPFAM" id="SSF52210">
    <property type="entry name" value="Succinyl-CoA synthetase domains"/>
    <property type="match status" value="2"/>
</dbReference>
<dbReference type="KEGG" id="tcu:Tcur_0505"/>
<dbReference type="Pfam" id="PF19045">
    <property type="entry name" value="Ligase_CoA_2"/>
    <property type="match status" value="1"/>
</dbReference>
<dbReference type="Proteomes" id="UP000001918">
    <property type="component" value="Chromosome"/>
</dbReference>
<dbReference type="SUPFAM" id="SSF55729">
    <property type="entry name" value="Acyl-CoA N-acyltransferases (Nat)"/>
    <property type="match status" value="1"/>
</dbReference>
<dbReference type="InterPro" id="IPR016102">
    <property type="entry name" value="Succinyl-CoA_synth-like"/>
</dbReference>
<sequence length="887" mass="94268">MTTQVHLDVTSAEPVSALLKDGVQIQIRPLTGADREQVRALHAGLSPESRYLRFFTIDPGMADRAAWQLCRPPGPDHAALGAWLHGELIGVAGYEPTEEDGVADLAVVVADWMRHRGVGTLLLEHLGSLARSRGVRCFRADTLARNEAMLRVLADTGMSVRRTDRADLVEVEIPLEQSEEYLEAVGRRERLATVESLWPLLRPASAVVVGASRRRRSVGNALLRRLHAAAAFPVYAVNPRAGRELEGVRCVPSVAELPEPPDLAVLTVPAHIVPQAAEECGRRGARALVVISSGLTEPQARRLLEACHRYGMRLVGPNCIGVADPGAGLDATFTPRDPRPGTAGVVVQSGGVGIALQDHLSRLGIGISSFASVGDKLDVSANDMLMWWESDGVTRLGVLHLESFGNPRKFARTARRVGRKMPLLTVIAGRSQAGRRAAASHTAAVATPEVTRRALFAQAGIVATDDLGELVDAAALLAHQPYPRGSKVAIVTNAGGAGVLAADACTERGLIVAELSASTRRRLRQLLPEGASLDNPVDATAAVPPRAFRAALAAVAADEGVDAVMAVAVPTAVGRPAAVAGCGGKPLVAVTLGQAETVTVNRDGVPSYAYPENAAAALAHAASYGRRRSRPQGTEPVFTDLDRERADRIVGGFLKRCPDGGWLPPDQAMELLEAYRLPMAPWRWARTEEEAVAAARKLGGSVALKAHAAGVVHKTEAGALRLGLSGEAEVRRAHRELAERFGDALEGVLVQAMVGERADDGVEVLAGVIQEQIFGPVVVLGLGGVATEVLGDRCARMAPLTDVDAEELIDGLRAAPLLRGHRGRPPADLPALREALLRLSRLAADRPEIAELDLNPLIARPDGVVAVDARIRLVPNRPWDPFLRRLR</sequence>
<feature type="domain" description="N-acetyltransferase" evidence="1">
    <location>
        <begin position="25"/>
        <end position="176"/>
    </location>
</feature>
<dbReference type="Gene3D" id="3.30.470.20">
    <property type="entry name" value="ATP-grasp fold, B domain"/>
    <property type="match status" value="1"/>
</dbReference>
<dbReference type="AlphaFoldDB" id="D1A3H7"/>
<dbReference type="eggNOG" id="COG1247">
    <property type="taxonomic scope" value="Bacteria"/>
</dbReference>
<accession>D1A3H7</accession>
<dbReference type="InterPro" id="IPR003781">
    <property type="entry name" value="CoA-bd"/>
</dbReference>
<gene>
    <name evidence="2" type="ordered locus">Tcur_0505</name>
</gene>
<dbReference type="HOGENOM" id="CLU_007415_3_0_11"/>
<dbReference type="PANTHER" id="PTHR42793:SF1">
    <property type="entry name" value="PEPTIDYL-LYSINE N-ACETYLTRANSFERASE PATZ"/>
    <property type="match status" value="1"/>
</dbReference>
<dbReference type="eggNOG" id="COG0045">
    <property type="taxonomic scope" value="Bacteria"/>
</dbReference>
<dbReference type="GO" id="GO:0016747">
    <property type="term" value="F:acyltransferase activity, transferring groups other than amino-acyl groups"/>
    <property type="evidence" value="ECO:0007669"/>
    <property type="project" value="InterPro"/>
</dbReference>
<keyword evidence="3" id="KW-1185">Reference proteome</keyword>
<dbReference type="Pfam" id="PF13549">
    <property type="entry name" value="ATP-grasp_5"/>
    <property type="match status" value="1"/>
</dbReference>
<dbReference type="GO" id="GO:0043758">
    <property type="term" value="F:acetate-CoA ligase (ADP-forming) activity"/>
    <property type="evidence" value="ECO:0007669"/>
    <property type="project" value="InterPro"/>
</dbReference>
<dbReference type="Gene3D" id="3.40.50.261">
    <property type="entry name" value="Succinyl-CoA synthetase domains"/>
    <property type="match status" value="2"/>
</dbReference>
<dbReference type="GO" id="GO:0005524">
    <property type="term" value="F:ATP binding"/>
    <property type="evidence" value="ECO:0007669"/>
    <property type="project" value="InterPro"/>
</dbReference>
<protein>
    <submittedName>
        <fullName evidence="2">CoA-binding domain protein</fullName>
    </submittedName>
</protein>
<dbReference type="eggNOG" id="COG1042">
    <property type="taxonomic scope" value="Bacteria"/>
</dbReference>
<reference evidence="2 3" key="1">
    <citation type="journal article" date="2011" name="Stand. Genomic Sci.">
        <title>Complete genome sequence of Thermomonospora curvata type strain (B9).</title>
        <authorList>
            <person name="Chertkov O."/>
            <person name="Sikorski J."/>
            <person name="Nolan M."/>
            <person name="Lapidus A."/>
            <person name="Lucas S."/>
            <person name="Del Rio T.G."/>
            <person name="Tice H."/>
            <person name="Cheng J.F."/>
            <person name="Goodwin L."/>
            <person name="Pitluck S."/>
            <person name="Liolios K."/>
            <person name="Ivanova N."/>
            <person name="Mavromatis K."/>
            <person name="Mikhailova N."/>
            <person name="Ovchinnikova G."/>
            <person name="Pati A."/>
            <person name="Chen A."/>
            <person name="Palaniappan K."/>
            <person name="Djao O.D."/>
            <person name="Land M."/>
            <person name="Hauser L."/>
            <person name="Chang Y.J."/>
            <person name="Jeffries C.D."/>
            <person name="Brettin T."/>
            <person name="Han C."/>
            <person name="Detter J.C."/>
            <person name="Rohde M."/>
            <person name="Goker M."/>
            <person name="Woyke T."/>
            <person name="Bristow J."/>
            <person name="Eisen J.A."/>
            <person name="Markowitz V."/>
            <person name="Hugenholtz P."/>
            <person name="Klenk H.P."/>
            <person name="Kyrpides N.C."/>
        </authorList>
    </citation>
    <scope>NUCLEOTIDE SEQUENCE [LARGE SCALE GENOMIC DNA]</scope>
    <source>
        <strain evidence="3">ATCC 19995 / DSM 43183 / JCM 3096 / KCTC 9072 / NBRC 15933 / NCIMB 10081 / Henssen B9</strain>
    </source>
</reference>
<dbReference type="SMART" id="SM00881">
    <property type="entry name" value="CoA_binding"/>
    <property type="match status" value="1"/>
</dbReference>
<dbReference type="CDD" id="cd04301">
    <property type="entry name" value="NAT_SF"/>
    <property type="match status" value="1"/>
</dbReference>
<dbReference type="PROSITE" id="PS51186">
    <property type="entry name" value="GNAT"/>
    <property type="match status" value="1"/>
</dbReference>
<name>D1A3H7_THECD</name>
<dbReference type="InterPro" id="IPR000182">
    <property type="entry name" value="GNAT_dom"/>
</dbReference>
<dbReference type="STRING" id="471852.Tcur_0505"/>